<dbReference type="OrthoDB" id="350573at2"/>
<organism evidence="2 3">
    <name type="scientific">Tengunoibacter tsumagoiensis</name>
    <dbReference type="NCBI Taxonomy" id="2014871"/>
    <lineage>
        <taxon>Bacteria</taxon>
        <taxon>Bacillati</taxon>
        <taxon>Chloroflexota</taxon>
        <taxon>Ktedonobacteria</taxon>
        <taxon>Ktedonobacterales</taxon>
        <taxon>Dictyobacteraceae</taxon>
        <taxon>Tengunoibacter</taxon>
    </lineage>
</organism>
<feature type="domain" description="NTP pyrophosphohydrolase MazG-like" evidence="1">
    <location>
        <begin position="25"/>
        <end position="103"/>
    </location>
</feature>
<reference evidence="3" key="1">
    <citation type="submission" date="2018-12" db="EMBL/GenBank/DDBJ databases">
        <title>Tengunoibacter tsumagoiensis gen. nov., sp. nov., Dictyobacter kobayashii sp. nov., D. alpinus sp. nov., and D. joshuensis sp. nov. and description of Dictyobacteraceae fam. nov. within the order Ktedonobacterales isolated from Tengu-no-mugimeshi.</title>
        <authorList>
            <person name="Wang C.M."/>
            <person name="Zheng Y."/>
            <person name="Sakai Y."/>
            <person name="Toyoda A."/>
            <person name="Minakuchi Y."/>
            <person name="Abe K."/>
            <person name="Yokota A."/>
            <person name="Yabe S."/>
        </authorList>
    </citation>
    <scope>NUCLEOTIDE SEQUENCE [LARGE SCALE GENOMIC DNA]</scope>
    <source>
        <strain evidence="3">Uno3</strain>
    </source>
</reference>
<dbReference type="CDD" id="cd11531">
    <property type="entry name" value="NTP-PPase_BsYpjD"/>
    <property type="match status" value="1"/>
</dbReference>
<dbReference type="RefSeq" id="WP_126578266.1">
    <property type="nucleotide sequence ID" value="NZ_BIFR01000001.1"/>
</dbReference>
<proteinExistence type="predicted"/>
<name>A0A401ZV54_9CHLR</name>
<dbReference type="SUPFAM" id="SSF101386">
    <property type="entry name" value="all-alpha NTP pyrophosphatases"/>
    <property type="match status" value="1"/>
</dbReference>
<dbReference type="Gene3D" id="1.10.287.1080">
    <property type="entry name" value="MazG-like"/>
    <property type="match status" value="1"/>
</dbReference>
<keyword evidence="3" id="KW-1185">Reference proteome</keyword>
<dbReference type="InterPro" id="IPR004518">
    <property type="entry name" value="MazG-like_dom"/>
</dbReference>
<evidence type="ECO:0000313" key="3">
    <source>
        <dbReference type="Proteomes" id="UP000287352"/>
    </source>
</evidence>
<sequence>MRTLQDVQREIDHLIKDEWKSHYWSPLSNLARLTEEVGELAREINHHHGEKTKKESEDEGNLAKEIGDILYTLATLANSMDIDLNSAFSQVMDKYYTRDAHRWQPDLPSD</sequence>
<dbReference type="InterPro" id="IPR012359">
    <property type="entry name" value="MazG-related_YpjD"/>
</dbReference>
<dbReference type="Proteomes" id="UP000287352">
    <property type="component" value="Unassembled WGS sequence"/>
</dbReference>
<gene>
    <name evidence="2" type="primary">ypjD</name>
    <name evidence="2" type="ORF">KTT_05410</name>
</gene>
<protein>
    <recommendedName>
        <fullName evidence="1">NTP pyrophosphohydrolase MazG-like domain-containing protein</fullName>
    </recommendedName>
</protein>
<dbReference type="EMBL" id="BIFR01000001">
    <property type="protein sequence ID" value="GCE10682.1"/>
    <property type="molecule type" value="Genomic_DNA"/>
</dbReference>
<accession>A0A401ZV54</accession>
<dbReference type="Pfam" id="PF03819">
    <property type="entry name" value="MazG"/>
    <property type="match status" value="1"/>
</dbReference>
<dbReference type="PIRSF" id="PIRSF029904">
    <property type="entry name" value="UCP029904_pph"/>
    <property type="match status" value="1"/>
</dbReference>
<comment type="caution">
    <text evidence="2">The sequence shown here is derived from an EMBL/GenBank/DDBJ whole genome shotgun (WGS) entry which is preliminary data.</text>
</comment>
<dbReference type="AlphaFoldDB" id="A0A401ZV54"/>
<evidence type="ECO:0000313" key="2">
    <source>
        <dbReference type="EMBL" id="GCE10682.1"/>
    </source>
</evidence>
<evidence type="ECO:0000259" key="1">
    <source>
        <dbReference type="Pfam" id="PF03819"/>
    </source>
</evidence>
<dbReference type="PANTHER" id="PTHR42692:SF1">
    <property type="entry name" value="NUCLEOTIDE PYROPHOSPHOHYDROLASE"/>
    <property type="match status" value="1"/>
</dbReference>
<dbReference type="PANTHER" id="PTHR42692">
    <property type="entry name" value="NUCLEOTIDE PYROPHOSPHOHYDROLASE"/>
    <property type="match status" value="1"/>
</dbReference>
<dbReference type="InterPro" id="IPR047046">
    <property type="entry name" value="YpjD/YvdC"/>
</dbReference>